<dbReference type="EMBL" id="JBHSCQ010000001">
    <property type="protein sequence ID" value="MFC4263987.1"/>
    <property type="molecule type" value="Genomic_DNA"/>
</dbReference>
<dbReference type="Pfam" id="PF13676">
    <property type="entry name" value="TIR_2"/>
    <property type="match status" value="1"/>
</dbReference>
<evidence type="ECO:0000259" key="1">
    <source>
        <dbReference type="Pfam" id="PF13676"/>
    </source>
</evidence>
<reference evidence="3" key="1">
    <citation type="journal article" date="2019" name="Int. J. Syst. Evol. Microbiol.">
        <title>The Global Catalogue of Microorganisms (GCM) 10K type strain sequencing project: providing services to taxonomists for standard genome sequencing and annotation.</title>
        <authorList>
            <consortium name="The Broad Institute Genomics Platform"/>
            <consortium name="The Broad Institute Genome Sequencing Center for Infectious Disease"/>
            <person name="Wu L."/>
            <person name="Ma J."/>
        </authorList>
    </citation>
    <scope>NUCLEOTIDE SEQUENCE [LARGE SCALE GENOMIC DNA]</scope>
    <source>
        <strain evidence="3">CGMCC 1.10698</strain>
    </source>
</reference>
<evidence type="ECO:0000313" key="2">
    <source>
        <dbReference type="EMBL" id="MFC4263987.1"/>
    </source>
</evidence>
<dbReference type="SUPFAM" id="SSF52200">
    <property type="entry name" value="Toll/Interleukin receptor TIR domain"/>
    <property type="match status" value="1"/>
</dbReference>
<dbReference type="InterPro" id="IPR000157">
    <property type="entry name" value="TIR_dom"/>
</dbReference>
<sequence>MKVFISWSGDRSKAVAREVKTWVKEVFQTSIVFMSDEDISAGTNWSERIKKELADTKIGIICLTPENQDAKWINFEMGALSKAVDGDDTRVIPLLIGFESTGQVGQPAVSFNMIKMDQNGFRKAAKSINEVIIEAHRRDRASLENVSDVWWKKIKREAEKAAAKLPDDLPAPRDQAELIEEVLYTVRSIEKRAIVSGLVPISMLNDQELMARQKQQLQNEIGYLIAADAKEPRRKGDFSQVMLNDKWVRVSTRYELSQETKGEIRRIVVNILGQDLDIAFVQDNGVEAMKNYLKASETGQG</sequence>
<accession>A0ABV8QW91</accession>
<feature type="domain" description="TIR" evidence="1">
    <location>
        <begin position="3"/>
        <end position="117"/>
    </location>
</feature>
<gene>
    <name evidence="2" type="ORF">ACFOW9_00005</name>
</gene>
<dbReference type="Gene3D" id="3.40.50.10140">
    <property type="entry name" value="Toll/interleukin-1 receptor homology (TIR) domain"/>
    <property type="match status" value="1"/>
</dbReference>
<evidence type="ECO:0000313" key="3">
    <source>
        <dbReference type="Proteomes" id="UP001595773"/>
    </source>
</evidence>
<organism evidence="2 3">
    <name type="scientific">Arthrobacter cryoconiti</name>
    <dbReference type="NCBI Taxonomy" id="748907"/>
    <lineage>
        <taxon>Bacteria</taxon>
        <taxon>Bacillati</taxon>
        <taxon>Actinomycetota</taxon>
        <taxon>Actinomycetes</taxon>
        <taxon>Micrococcales</taxon>
        <taxon>Micrococcaceae</taxon>
        <taxon>Arthrobacter</taxon>
    </lineage>
</organism>
<comment type="caution">
    <text evidence="2">The sequence shown here is derived from an EMBL/GenBank/DDBJ whole genome shotgun (WGS) entry which is preliminary data.</text>
</comment>
<keyword evidence="3" id="KW-1185">Reference proteome</keyword>
<dbReference type="Proteomes" id="UP001595773">
    <property type="component" value="Unassembled WGS sequence"/>
</dbReference>
<keyword evidence="2" id="KW-0675">Receptor</keyword>
<dbReference type="InterPro" id="IPR035897">
    <property type="entry name" value="Toll_tir_struct_dom_sf"/>
</dbReference>
<name>A0ABV8QW91_9MICC</name>
<proteinExistence type="predicted"/>
<protein>
    <submittedName>
        <fullName evidence="2">Toll/interleukin-1 receptor domain-containing protein</fullName>
    </submittedName>
</protein>